<dbReference type="OrthoDB" id="411785at2759"/>
<reference evidence="5 6" key="1">
    <citation type="journal article" date="2018" name="Mycol. Prog.">
        <title>Coniella lustricola, a new species from submerged detritus.</title>
        <authorList>
            <person name="Raudabaugh D.B."/>
            <person name="Iturriaga T."/>
            <person name="Carver A."/>
            <person name="Mondo S."/>
            <person name="Pangilinan J."/>
            <person name="Lipzen A."/>
            <person name="He G."/>
            <person name="Amirebrahimi M."/>
            <person name="Grigoriev I.V."/>
            <person name="Miller A.N."/>
        </authorList>
    </citation>
    <scope>NUCLEOTIDE SEQUENCE [LARGE SCALE GENOMIC DNA]</scope>
    <source>
        <strain evidence="5 6">B22-T-1</strain>
    </source>
</reference>
<dbReference type="InterPro" id="IPR029063">
    <property type="entry name" value="SAM-dependent_MTases_sf"/>
</dbReference>
<evidence type="ECO:0000256" key="3">
    <source>
        <dbReference type="ARBA" id="ARBA00022679"/>
    </source>
</evidence>
<dbReference type="InParanoid" id="A0A2T3A0T1"/>
<keyword evidence="6" id="KW-1185">Reference proteome</keyword>
<keyword evidence="3" id="KW-0808">Transferase</keyword>
<dbReference type="EMBL" id="KZ678522">
    <property type="protein sequence ID" value="PSR80675.1"/>
    <property type="molecule type" value="Genomic_DNA"/>
</dbReference>
<dbReference type="GO" id="GO:0008757">
    <property type="term" value="F:S-adenosylmethionine-dependent methyltransferase activity"/>
    <property type="evidence" value="ECO:0007669"/>
    <property type="project" value="InterPro"/>
</dbReference>
<accession>A0A2T3A0T1</accession>
<sequence length="216" mass="24560">MTKEEDRALARPDYWDGRYARGDGEVPTHEWFRSFDELEAFLRPTLIEKSPFTPADNPLILHLGSGDSLVPDELATRGYKQQLCADFSPVVVELMSARHAENPAITWKQVDVRDMRSEIADKTVDVAFDKGTLDAMIHGSPWSPPSEVKDNTSRYMGEVHRVLKDTGVFLYITYRQPHFIKPLLNPSDSLWDMEMQVLGAEGSFGYYGYVITKKSL</sequence>
<evidence type="ECO:0000256" key="1">
    <source>
        <dbReference type="ARBA" id="ARBA00008361"/>
    </source>
</evidence>
<gene>
    <name evidence="5" type="ORF">BD289DRAFT_484809</name>
</gene>
<dbReference type="GO" id="GO:0032259">
    <property type="term" value="P:methylation"/>
    <property type="evidence" value="ECO:0007669"/>
    <property type="project" value="UniProtKB-KW"/>
</dbReference>
<dbReference type="PANTHER" id="PTHR12176:SF80">
    <property type="entry name" value="EEF1A LYSINE METHYLTRANSFERASE 4"/>
    <property type="match status" value="1"/>
</dbReference>
<comment type="similarity">
    <text evidence="1">Belongs to the methyltransferase superfamily.</text>
</comment>
<dbReference type="PANTHER" id="PTHR12176">
    <property type="entry name" value="SAM-DEPENDENT METHYLTRANSFERASE SUPERFAMILY PROTEIN"/>
    <property type="match status" value="1"/>
</dbReference>
<dbReference type="CDD" id="cd02440">
    <property type="entry name" value="AdoMet_MTases"/>
    <property type="match status" value="1"/>
</dbReference>
<dbReference type="SUPFAM" id="SSF53335">
    <property type="entry name" value="S-adenosyl-L-methionine-dependent methyltransferases"/>
    <property type="match status" value="1"/>
</dbReference>
<dbReference type="AlphaFoldDB" id="A0A2T3A0T1"/>
<dbReference type="InterPro" id="IPR051419">
    <property type="entry name" value="Lys/N-term_MeTrsfase_sf"/>
</dbReference>
<dbReference type="Proteomes" id="UP000241462">
    <property type="component" value="Unassembled WGS sequence"/>
</dbReference>
<protein>
    <recommendedName>
        <fullName evidence="4">Methyltransferase type 11 domain-containing protein</fullName>
    </recommendedName>
</protein>
<name>A0A2T3A0T1_9PEZI</name>
<evidence type="ECO:0000256" key="2">
    <source>
        <dbReference type="ARBA" id="ARBA00022603"/>
    </source>
</evidence>
<dbReference type="Pfam" id="PF08241">
    <property type="entry name" value="Methyltransf_11"/>
    <property type="match status" value="1"/>
</dbReference>
<organism evidence="5 6">
    <name type="scientific">Coniella lustricola</name>
    <dbReference type="NCBI Taxonomy" id="2025994"/>
    <lineage>
        <taxon>Eukaryota</taxon>
        <taxon>Fungi</taxon>
        <taxon>Dikarya</taxon>
        <taxon>Ascomycota</taxon>
        <taxon>Pezizomycotina</taxon>
        <taxon>Sordariomycetes</taxon>
        <taxon>Sordariomycetidae</taxon>
        <taxon>Diaporthales</taxon>
        <taxon>Schizoparmaceae</taxon>
        <taxon>Coniella</taxon>
    </lineage>
</organism>
<dbReference type="Gene3D" id="3.40.50.150">
    <property type="entry name" value="Vaccinia Virus protein VP39"/>
    <property type="match status" value="1"/>
</dbReference>
<feature type="domain" description="Methyltransferase type 11" evidence="4">
    <location>
        <begin position="61"/>
        <end position="170"/>
    </location>
</feature>
<evidence type="ECO:0000313" key="6">
    <source>
        <dbReference type="Proteomes" id="UP000241462"/>
    </source>
</evidence>
<proteinExistence type="inferred from homology"/>
<evidence type="ECO:0000259" key="4">
    <source>
        <dbReference type="Pfam" id="PF08241"/>
    </source>
</evidence>
<keyword evidence="2" id="KW-0489">Methyltransferase</keyword>
<dbReference type="InterPro" id="IPR013216">
    <property type="entry name" value="Methyltransf_11"/>
</dbReference>
<evidence type="ECO:0000313" key="5">
    <source>
        <dbReference type="EMBL" id="PSR80675.1"/>
    </source>
</evidence>